<comment type="pathway">
    <text evidence="2">Cofactor biosynthesis; molybdopterin biosynthesis.</text>
</comment>
<dbReference type="InterPro" id="IPR036522">
    <property type="entry name" value="MoaC_sf"/>
</dbReference>
<accession>A0A0L0FEW4</accession>
<dbReference type="Proteomes" id="UP000054560">
    <property type="component" value="Unassembled WGS sequence"/>
</dbReference>
<dbReference type="EC" id="4.6.1.17" evidence="3"/>
<name>A0A0L0FEW4_9EUKA</name>
<dbReference type="eggNOG" id="KOG2876">
    <property type="taxonomic scope" value="Eukaryota"/>
</dbReference>
<evidence type="ECO:0000259" key="6">
    <source>
        <dbReference type="Pfam" id="PF01967"/>
    </source>
</evidence>
<evidence type="ECO:0000256" key="1">
    <source>
        <dbReference type="ARBA" id="ARBA00001637"/>
    </source>
</evidence>
<dbReference type="AlphaFoldDB" id="A0A0L0FEW4"/>
<gene>
    <name evidence="7" type="ORF">SARC_12882</name>
</gene>
<evidence type="ECO:0000256" key="4">
    <source>
        <dbReference type="ARBA" id="ARBA00023150"/>
    </source>
</evidence>
<dbReference type="SUPFAM" id="SSF55040">
    <property type="entry name" value="Molybdenum cofactor biosynthesis protein C, MoaC"/>
    <property type="match status" value="1"/>
</dbReference>
<dbReference type="RefSeq" id="XP_014148480.1">
    <property type="nucleotide sequence ID" value="XM_014293005.1"/>
</dbReference>
<dbReference type="OrthoDB" id="429626at2759"/>
<dbReference type="STRING" id="667725.A0A0L0FEW4"/>
<evidence type="ECO:0000313" key="8">
    <source>
        <dbReference type="Proteomes" id="UP000054560"/>
    </source>
</evidence>
<dbReference type="UniPathway" id="UPA00344"/>
<dbReference type="Gene3D" id="3.30.70.640">
    <property type="entry name" value="Molybdopterin cofactor biosynthesis C (MoaC) domain"/>
    <property type="match status" value="1"/>
</dbReference>
<sequence length="152" mass="16217">MSGIRTGKATMVDVTDKAESTRTAAAQAIVQLSEATFKRVSDNTMRKGDVLTVAQLAGIMGAKRTSELIPLCHPLFLSKVSVDLHLLPLENSIRIQSEVRTKGSTGVEMEALTAVSVASLCVYDMCKSIGHEITITDTKLVSKTGGKSDFST</sequence>
<protein>
    <recommendedName>
        <fullName evidence="3">cyclic pyranopterin monophosphate synthase</fullName>
        <ecNumber evidence="3">4.6.1.17</ecNumber>
    </recommendedName>
</protein>
<dbReference type="NCBIfam" id="NF006870">
    <property type="entry name" value="PRK09364.1"/>
    <property type="match status" value="1"/>
</dbReference>
<dbReference type="CDD" id="cd01420">
    <property type="entry name" value="MoaC_PE"/>
    <property type="match status" value="1"/>
</dbReference>
<dbReference type="NCBIfam" id="TIGR00581">
    <property type="entry name" value="moaC"/>
    <property type="match status" value="1"/>
</dbReference>
<dbReference type="InterPro" id="IPR002820">
    <property type="entry name" value="Mopterin_CF_biosynth-C_dom"/>
</dbReference>
<dbReference type="InterPro" id="IPR023045">
    <property type="entry name" value="MoaC"/>
</dbReference>
<keyword evidence="4" id="KW-0501">Molybdenum cofactor biosynthesis</keyword>
<dbReference type="GeneID" id="25913386"/>
<evidence type="ECO:0000256" key="5">
    <source>
        <dbReference type="ARBA" id="ARBA00023239"/>
    </source>
</evidence>
<evidence type="ECO:0000313" key="7">
    <source>
        <dbReference type="EMBL" id="KNC74578.1"/>
    </source>
</evidence>
<dbReference type="InterPro" id="IPR050105">
    <property type="entry name" value="MoCo_biosynth_MoaA/MoaC"/>
</dbReference>
<dbReference type="PANTHER" id="PTHR22960:SF0">
    <property type="entry name" value="MOLYBDENUM COFACTOR BIOSYNTHESIS PROTEIN 1"/>
    <property type="match status" value="1"/>
</dbReference>
<keyword evidence="5" id="KW-0456">Lyase</keyword>
<dbReference type="PANTHER" id="PTHR22960">
    <property type="entry name" value="MOLYBDOPTERIN COFACTOR SYNTHESIS PROTEIN A"/>
    <property type="match status" value="1"/>
</dbReference>
<dbReference type="Pfam" id="PF01967">
    <property type="entry name" value="MoaC"/>
    <property type="match status" value="1"/>
</dbReference>
<evidence type="ECO:0000256" key="2">
    <source>
        <dbReference type="ARBA" id="ARBA00005046"/>
    </source>
</evidence>
<comment type="catalytic activity">
    <reaction evidence="1">
        <text>(8S)-3',8-cyclo-7,8-dihydroguanosine 5'-triphosphate = cyclic pyranopterin phosphate + diphosphate</text>
        <dbReference type="Rhea" id="RHEA:49580"/>
        <dbReference type="ChEBI" id="CHEBI:33019"/>
        <dbReference type="ChEBI" id="CHEBI:59648"/>
        <dbReference type="ChEBI" id="CHEBI:131766"/>
        <dbReference type="EC" id="4.6.1.17"/>
    </reaction>
</comment>
<dbReference type="GO" id="GO:0006777">
    <property type="term" value="P:Mo-molybdopterin cofactor biosynthetic process"/>
    <property type="evidence" value="ECO:0007669"/>
    <property type="project" value="UniProtKB-KW"/>
</dbReference>
<organism evidence="7 8">
    <name type="scientific">Sphaeroforma arctica JP610</name>
    <dbReference type="NCBI Taxonomy" id="667725"/>
    <lineage>
        <taxon>Eukaryota</taxon>
        <taxon>Ichthyosporea</taxon>
        <taxon>Ichthyophonida</taxon>
        <taxon>Sphaeroforma</taxon>
    </lineage>
</organism>
<feature type="domain" description="Molybdopterin cofactor biosynthesis C (MoaC)" evidence="6">
    <location>
        <begin position="11"/>
        <end position="146"/>
    </location>
</feature>
<dbReference type="GO" id="GO:0061799">
    <property type="term" value="F:cyclic pyranopterin monophosphate synthase activity"/>
    <property type="evidence" value="ECO:0007669"/>
    <property type="project" value="UniProtKB-EC"/>
</dbReference>
<dbReference type="GO" id="GO:0061798">
    <property type="term" value="F:GTP 3',8'-cyclase activity"/>
    <property type="evidence" value="ECO:0007669"/>
    <property type="project" value="TreeGrafter"/>
</dbReference>
<proteinExistence type="predicted"/>
<evidence type="ECO:0000256" key="3">
    <source>
        <dbReference type="ARBA" id="ARBA00012575"/>
    </source>
</evidence>
<reference evidence="7 8" key="1">
    <citation type="submission" date="2011-02" db="EMBL/GenBank/DDBJ databases">
        <title>The Genome Sequence of Sphaeroforma arctica JP610.</title>
        <authorList>
            <consortium name="The Broad Institute Genome Sequencing Platform"/>
            <person name="Russ C."/>
            <person name="Cuomo C."/>
            <person name="Young S.K."/>
            <person name="Zeng Q."/>
            <person name="Gargeya S."/>
            <person name="Alvarado L."/>
            <person name="Berlin A."/>
            <person name="Chapman S.B."/>
            <person name="Chen Z."/>
            <person name="Freedman E."/>
            <person name="Gellesch M."/>
            <person name="Goldberg J."/>
            <person name="Griggs A."/>
            <person name="Gujja S."/>
            <person name="Heilman E."/>
            <person name="Heiman D."/>
            <person name="Howarth C."/>
            <person name="Mehta T."/>
            <person name="Neiman D."/>
            <person name="Pearson M."/>
            <person name="Roberts A."/>
            <person name="Saif S."/>
            <person name="Shea T."/>
            <person name="Shenoy N."/>
            <person name="Sisk P."/>
            <person name="Stolte C."/>
            <person name="Sykes S."/>
            <person name="White J."/>
            <person name="Yandava C."/>
            <person name="Burger G."/>
            <person name="Gray M.W."/>
            <person name="Holland P.W.H."/>
            <person name="King N."/>
            <person name="Lang F.B.F."/>
            <person name="Roger A.J."/>
            <person name="Ruiz-Trillo I."/>
            <person name="Haas B."/>
            <person name="Nusbaum C."/>
            <person name="Birren B."/>
        </authorList>
    </citation>
    <scope>NUCLEOTIDE SEQUENCE [LARGE SCALE GENOMIC DNA]</scope>
    <source>
        <strain evidence="7 8">JP610</strain>
    </source>
</reference>
<dbReference type="InterPro" id="IPR047594">
    <property type="entry name" value="MoaC_bact/euk"/>
</dbReference>
<dbReference type="EMBL" id="KQ244272">
    <property type="protein sequence ID" value="KNC74578.1"/>
    <property type="molecule type" value="Genomic_DNA"/>
</dbReference>
<keyword evidence="8" id="KW-1185">Reference proteome</keyword>